<evidence type="ECO:0000313" key="1">
    <source>
        <dbReference type="EMBL" id="EKC25318.1"/>
    </source>
</evidence>
<dbReference type="Pfam" id="PF00024">
    <property type="entry name" value="PAN_1"/>
    <property type="match status" value="1"/>
</dbReference>
<dbReference type="HOGENOM" id="CLU_1050711_0_0_1"/>
<proteinExistence type="predicted"/>
<protein>
    <submittedName>
        <fullName evidence="1">Uncharacterized protein</fullName>
    </submittedName>
</protein>
<reference evidence="1" key="1">
    <citation type="journal article" date="2012" name="Nature">
        <title>The oyster genome reveals stress adaptation and complexity of shell formation.</title>
        <authorList>
            <person name="Zhang G."/>
            <person name="Fang X."/>
            <person name="Guo X."/>
            <person name="Li L."/>
            <person name="Luo R."/>
            <person name="Xu F."/>
            <person name="Yang P."/>
            <person name="Zhang L."/>
            <person name="Wang X."/>
            <person name="Qi H."/>
            <person name="Xiong Z."/>
            <person name="Que H."/>
            <person name="Xie Y."/>
            <person name="Holland P.W."/>
            <person name="Paps J."/>
            <person name="Zhu Y."/>
            <person name="Wu F."/>
            <person name="Chen Y."/>
            <person name="Wang J."/>
            <person name="Peng C."/>
            <person name="Meng J."/>
            <person name="Yang L."/>
            <person name="Liu J."/>
            <person name="Wen B."/>
            <person name="Zhang N."/>
            <person name="Huang Z."/>
            <person name="Zhu Q."/>
            <person name="Feng Y."/>
            <person name="Mount A."/>
            <person name="Hedgecock D."/>
            <person name="Xu Z."/>
            <person name="Liu Y."/>
            <person name="Domazet-Loso T."/>
            <person name="Du Y."/>
            <person name="Sun X."/>
            <person name="Zhang S."/>
            <person name="Liu B."/>
            <person name="Cheng P."/>
            <person name="Jiang X."/>
            <person name="Li J."/>
            <person name="Fan D."/>
            <person name="Wang W."/>
            <person name="Fu W."/>
            <person name="Wang T."/>
            <person name="Wang B."/>
            <person name="Zhang J."/>
            <person name="Peng Z."/>
            <person name="Li Y."/>
            <person name="Li N."/>
            <person name="Wang J."/>
            <person name="Chen M."/>
            <person name="He Y."/>
            <person name="Tan F."/>
            <person name="Song X."/>
            <person name="Zheng Q."/>
            <person name="Huang R."/>
            <person name="Yang H."/>
            <person name="Du X."/>
            <person name="Chen L."/>
            <person name="Yang M."/>
            <person name="Gaffney P.M."/>
            <person name="Wang S."/>
            <person name="Luo L."/>
            <person name="She Z."/>
            <person name="Ming Y."/>
            <person name="Huang W."/>
            <person name="Zhang S."/>
            <person name="Huang B."/>
            <person name="Zhang Y."/>
            <person name="Qu T."/>
            <person name="Ni P."/>
            <person name="Miao G."/>
            <person name="Wang J."/>
            <person name="Wang Q."/>
            <person name="Steinberg C.E."/>
            <person name="Wang H."/>
            <person name="Li N."/>
            <person name="Qian L."/>
            <person name="Zhang G."/>
            <person name="Li Y."/>
            <person name="Yang H."/>
            <person name="Liu X."/>
            <person name="Wang J."/>
            <person name="Yin Y."/>
            <person name="Wang J."/>
        </authorList>
    </citation>
    <scope>NUCLEOTIDE SEQUENCE [LARGE SCALE GENOMIC DNA]</scope>
    <source>
        <strain evidence="1">05x7-T-G4-1.051#20</strain>
    </source>
</reference>
<dbReference type="AlphaFoldDB" id="K1PUE1"/>
<dbReference type="EMBL" id="JH816081">
    <property type="protein sequence ID" value="EKC25318.1"/>
    <property type="molecule type" value="Genomic_DNA"/>
</dbReference>
<dbReference type="PROSITE" id="PS50948">
    <property type="entry name" value="PAN"/>
    <property type="match status" value="1"/>
</dbReference>
<dbReference type="SUPFAM" id="SSF57414">
    <property type="entry name" value="Hairpin loop containing domain-like"/>
    <property type="match status" value="1"/>
</dbReference>
<accession>K1PUE1</accession>
<organism evidence="1">
    <name type="scientific">Magallana gigas</name>
    <name type="common">Pacific oyster</name>
    <name type="synonym">Crassostrea gigas</name>
    <dbReference type="NCBI Taxonomy" id="29159"/>
    <lineage>
        <taxon>Eukaryota</taxon>
        <taxon>Metazoa</taxon>
        <taxon>Spiralia</taxon>
        <taxon>Lophotrochozoa</taxon>
        <taxon>Mollusca</taxon>
        <taxon>Bivalvia</taxon>
        <taxon>Autobranchia</taxon>
        <taxon>Pteriomorphia</taxon>
        <taxon>Ostreida</taxon>
        <taxon>Ostreoidea</taxon>
        <taxon>Ostreidae</taxon>
        <taxon>Magallana</taxon>
    </lineage>
</organism>
<gene>
    <name evidence="1" type="ORF">CGI_10015595</name>
</gene>
<dbReference type="InParanoid" id="K1PUE1"/>
<dbReference type="SMART" id="SM00473">
    <property type="entry name" value="PAN_AP"/>
    <property type="match status" value="1"/>
</dbReference>
<sequence>MEVYWILPLLLLLGPSDANTCVEYSVSKTPNSTVHVGYLYQTLVLGTLTECSSHCVRGAKCKALAYTSTKQCKLFTKSSEDDPTLVIPETGTYYVSRSSIPTGIAGKCSGHTCGENDLCIEKDTGYHCIPVYGGERCSGPPSVANAVVNFADPDSFPWGTGDTVHFNCSTTPGTPGPQVMTCMDIDICLQFEHLRNQETLPWIIQGNCEAKREQIQDLEIKRVQVVCMGSVGCLEVPSGSRINPWLGSRGRGEGFQTLEILLLLK</sequence>
<dbReference type="InterPro" id="IPR003609">
    <property type="entry name" value="Pan_app"/>
</dbReference>
<name>K1PUE1_MAGGI</name>